<accession>A0ABD1PPS1</accession>
<evidence type="ECO:0000256" key="1">
    <source>
        <dbReference type="SAM" id="MobiDB-lite"/>
    </source>
</evidence>
<proteinExistence type="predicted"/>
<protein>
    <submittedName>
        <fullName evidence="2">Uncharacterized protein</fullName>
    </submittedName>
</protein>
<sequence>MESLTRQEHDKYRKFREQDVSLLQHHYPTLFEGIYTTGVNLCTPSTFSQAGAFSSGSNQAKDYQDADPDEHRRSDESNDPVEDHRASSSAEIPSISEYIHIVHSLLGIVKGSQLYFYAIQYMQNQENRALFSDIDILKKKFGVLQVFFDDSHKLLYLVRAIDLMDGICEHSR</sequence>
<evidence type="ECO:0000313" key="3">
    <source>
        <dbReference type="Proteomes" id="UP001604336"/>
    </source>
</evidence>
<comment type="caution">
    <text evidence="2">The sequence shown here is derived from an EMBL/GenBank/DDBJ whole genome shotgun (WGS) entry which is preliminary data.</text>
</comment>
<dbReference type="EMBL" id="JBFOLK010000013">
    <property type="protein sequence ID" value="KAL2465614.1"/>
    <property type="molecule type" value="Genomic_DNA"/>
</dbReference>
<feature type="region of interest" description="Disordered" evidence="1">
    <location>
        <begin position="52"/>
        <end position="89"/>
    </location>
</feature>
<keyword evidence="3" id="KW-1185">Reference proteome</keyword>
<dbReference type="Proteomes" id="UP001604336">
    <property type="component" value="Unassembled WGS sequence"/>
</dbReference>
<reference evidence="3" key="1">
    <citation type="submission" date="2024-07" db="EMBL/GenBank/DDBJ databases">
        <title>Two chromosome-level genome assemblies of Korean endemic species Abeliophyllum distichum and Forsythia ovata (Oleaceae).</title>
        <authorList>
            <person name="Jang H."/>
        </authorList>
    </citation>
    <scope>NUCLEOTIDE SEQUENCE [LARGE SCALE GENOMIC DNA]</scope>
</reference>
<name>A0ABD1PPS1_9LAMI</name>
<evidence type="ECO:0000313" key="2">
    <source>
        <dbReference type="EMBL" id="KAL2465614.1"/>
    </source>
</evidence>
<organism evidence="2 3">
    <name type="scientific">Abeliophyllum distichum</name>
    <dbReference type="NCBI Taxonomy" id="126358"/>
    <lineage>
        <taxon>Eukaryota</taxon>
        <taxon>Viridiplantae</taxon>
        <taxon>Streptophyta</taxon>
        <taxon>Embryophyta</taxon>
        <taxon>Tracheophyta</taxon>
        <taxon>Spermatophyta</taxon>
        <taxon>Magnoliopsida</taxon>
        <taxon>eudicotyledons</taxon>
        <taxon>Gunneridae</taxon>
        <taxon>Pentapetalae</taxon>
        <taxon>asterids</taxon>
        <taxon>lamiids</taxon>
        <taxon>Lamiales</taxon>
        <taxon>Oleaceae</taxon>
        <taxon>Forsythieae</taxon>
        <taxon>Abeliophyllum</taxon>
    </lineage>
</organism>
<feature type="compositionally biased region" description="Basic and acidic residues" evidence="1">
    <location>
        <begin position="69"/>
        <end position="86"/>
    </location>
</feature>
<feature type="compositionally biased region" description="Polar residues" evidence="1">
    <location>
        <begin position="52"/>
        <end position="61"/>
    </location>
</feature>
<dbReference type="AlphaFoldDB" id="A0ABD1PPS1"/>
<gene>
    <name evidence="2" type="ORF">Adt_41465</name>
</gene>